<dbReference type="AlphaFoldDB" id="A0A2G9Z983"/>
<proteinExistence type="predicted"/>
<name>A0A2G9Z983_9BACT</name>
<evidence type="ECO:0008006" key="3">
    <source>
        <dbReference type="Google" id="ProtNLM"/>
    </source>
</evidence>
<dbReference type="EMBL" id="PCRZ01000045">
    <property type="protein sequence ID" value="PIP29725.1"/>
    <property type="molecule type" value="Genomic_DNA"/>
</dbReference>
<sequence length="152" mass="17156">MGNKNHKGFTGIAGEYFTAAEISKRGGIATITLKNTPDIDILASSADGKKTVSIQVKAGRLTTGGFIVGREKMRSFGRSSFYVFVSLKEGAEKGYWIIPQSVVARITESDYQRWIKGRPARSKRAPRTFQWKHLKSRRFQKYHDNWGVLGLW</sequence>
<reference evidence="1 2" key="1">
    <citation type="submission" date="2017-09" db="EMBL/GenBank/DDBJ databases">
        <title>Depth-based differentiation of microbial function through sediment-hosted aquifers and enrichment of novel symbionts in the deep terrestrial subsurface.</title>
        <authorList>
            <person name="Probst A.J."/>
            <person name="Ladd B."/>
            <person name="Jarett J.K."/>
            <person name="Geller-Mcgrath D.E."/>
            <person name="Sieber C.M."/>
            <person name="Emerson J.B."/>
            <person name="Anantharaman K."/>
            <person name="Thomas B.C."/>
            <person name="Malmstrom R."/>
            <person name="Stieglmeier M."/>
            <person name="Klingl A."/>
            <person name="Woyke T."/>
            <person name="Ryan C.M."/>
            <person name="Banfield J.F."/>
        </authorList>
    </citation>
    <scope>NUCLEOTIDE SEQUENCE [LARGE SCALE GENOMIC DNA]</scope>
    <source>
        <strain evidence="1">CG23_combo_of_CG06-09_8_20_14_all_54_14</strain>
    </source>
</reference>
<accession>A0A2G9Z983</accession>
<evidence type="ECO:0000313" key="2">
    <source>
        <dbReference type="Proteomes" id="UP000228812"/>
    </source>
</evidence>
<comment type="caution">
    <text evidence="1">The sequence shown here is derived from an EMBL/GenBank/DDBJ whole genome shotgun (WGS) entry which is preliminary data.</text>
</comment>
<gene>
    <name evidence="1" type="ORF">COX26_02610</name>
</gene>
<dbReference type="Proteomes" id="UP000228812">
    <property type="component" value="Unassembled WGS sequence"/>
</dbReference>
<protein>
    <recommendedName>
        <fullName evidence="3">PD(D/E)XK endonuclease domain-containing protein</fullName>
    </recommendedName>
</protein>
<organism evidence="1 2">
    <name type="scientific">Candidatus Jorgensenbacteria bacterium CG23_combo_of_CG06-09_8_20_14_all_54_14</name>
    <dbReference type="NCBI Taxonomy" id="1974595"/>
    <lineage>
        <taxon>Bacteria</taxon>
        <taxon>Candidatus Joergenseniibacteriota</taxon>
    </lineage>
</organism>
<evidence type="ECO:0000313" key="1">
    <source>
        <dbReference type="EMBL" id="PIP29725.1"/>
    </source>
</evidence>